<keyword evidence="2" id="KW-0479">Metal-binding</keyword>
<evidence type="ECO:0000313" key="6">
    <source>
        <dbReference type="Proteomes" id="UP000765509"/>
    </source>
</evidence>
<organism evidence="5 6">
    <name type="scientific">Austropuccinia psidii MF-1</name>
    <dbReference type="NCBI Taxonomy" id="1389203"/>
    <lineage>
        <taxon>Eukaryota</taxon>
        <taxon>Fungi</taxon>
        <taxon>Dikarya</taxon>
        <taxon>Basidiomycota</taxon>
        <taxon>Pucciniomycotina</taxon>
        <taxon>Pucciniomycetes</taxon>
        <taxon>Pucciniales</taxon>
        <taxon>Sphaerophragmiaceae</taxon>
        <taxon>Austropuccinia</taxon>
    </lineage>
</organism>
<sequence length="153" mass="18139">MQEALKKMKELPKTLNEKKEVVKEEEPAENENVKKFMKQLNGLTNVTKHQKKIINNPHSKNKYFRPRENFAPPPKRIFTYAPAENAPKTFLKCYYCSEEGHSTRGCTELIEDQNKKWVIRKGFNNLYPNCKRVLNDEEFSPKYLVREFQKGQE</sequence>
<dbReference type="Proteomes" id="UP000765509">
    <property type="component" value="Unassembled WGS sequence"/>
</dbReference>
<evidence type="ECO:0000256" key="2">
    <source>
        <dbReference type="PROSITE-ProRule" id="PRU00047"/>
    </source>
</evidence>
<protein>
    <recommendedName>
        <fullName evidence="4">CCHC-type domain-containing protein</fullName>
    </recommendedName>
</protein>
<name>A0A9Q3GHH9_9BASI</name>
<proteinExistence type="predicted"/>
<dbReference type="InterPro" id="IPR001878">
    <property type="entry name" value="Znf_CCHC"/>
</dbReference>
<dbReference type="PROSITE" id="PS50158">
    <property type="entry name" value="ZF_CCHC"/>
    <property type="match status" value="1"/>
</dbReference>
<evidence type="ECO:0000256" key="1">
    <source>
        <dbReference type="ARBA" id="ARBA00022664"/>
    </source>
</evidence>
<comment type="caution">
    <text evidence="5">The sequence shown here is derived from an EMBL/GenBank/DDBJ whole genome shotgun (WGS) entry which is preliminary data.</text>
</comment>
<keyword evidence="6" id="KW-1185">Reference proteome</keyword>
<keyword evidence="2" id="KW-0863">Zinc-finger</keyword>
<dbReference type="SUPFAM" id="SSF57756">
    <property type="entry name" value="Retrovirus zinc finger-like domains"/>
    <property type="match status" value="1"/>
</dbReference>
<keyword evidence="2" id="KW-0862">Zinc</keyword>
<dbReference type="GO" id="GO:0003676">
    <property type="term" value="F:nucleic acid binding"/>
    <property type="evidence" value="ECO:0007669"/>
    <property type="project" value="InterPro"/>
</dbReference>
<keyword evidence="1" id="KW-0507">mRNA processing</keyword>
<dbReference type="InterPro" id="IPR036875">
    <property type="entry name" value="Znf_CCHC_sf"/>
</dbReference>
<feature type="domain" description="CCHC-type" evidence="4">
    <location>
        <begin position="92"/>
        <end position="108"/>
    </location>
</feature>
<reference evidence="5" key="1">
    <citation type="submission" date="2021-03" db="EMBL/GenBank/DDBJ databases">
        <title>Draft genome sequence of rust myrtle Austropuccinia psidii MF-1, a brazilian biotype.</title>
        <authorList>
            <person name="Quecine M.C."/>
            <person name="Pachon D.M.R."/>
            <person name="Bonatelli M.L."/>
            <person name="Correr F.H."/>
            <person name="Franceschini L.M."/>
            <person name="Leite T.F."/>
            <person name="Margarido G.R.A."/>
            <person name="Almeida C.A."/>
            <person name="Ferrarezi J.A."/>
            <person name="Labate C.A."/>
        </authorList>
    </citation>
    <scope>NUCLEOTIDE SEQUENCE</scope>
    <source>
        <strain evidence="5">MF-1</strain>
    </source>
</reference>
<gene>
    <name evidence="5" type="ORF">O181_006317</name>
</gene>
<feature type="compositionally biased region" description="Basic and acidic residues" evidence="3">
    <location>
        <begin position="1"/>
        <end position="25"/>
    </location>
</feature>
<evidence type="ECO:0000259" key="4">
    <source>
        <dbReference type="PROSITE" id="PS50158"/>
    </source>
</evidence>
<feature type="region of interest" description="Disordered" evidence="3">
    <location>
        <begin position="1"/>
        <end position="30"/>
    </location>
</feature>
<evidence type="ECO:0000313" key="5">
    <source>
        <dbReference type="EMBL" id="MBW0466602.1"/>
    </source>
</evidence>
<dbReference type="AlphaFoldDB" id="A0A9Q3GHH9"/>
<accession>A0A9Q3GHH9</accession>
<dbReference type="GO" id="GO:0006397">
    <property type="term" value="P:mRNA processing"/>
    <property type="evidence" value="ECO:0007669"/>
    <property type="project" value="UniProtKB-KW"/>
</dbReference>
<dbReference type="OrthoDB" id="1431520at2759"/>
<evidence type="ECO:0000256" key="3">
    <source>
        <dbReference type="SAM" id="MobiDB-lite"/>
    </source>
</evidence>
<dbReference type="EMBL" id="AVOT02001340">
    <property type="protein sequence ID" value="MBW0466602.1"/>
    <property type="molecule type" value="Genomic_DNA"/>
</dbReference>
<dbReference type="GO" id="GO:0008270">
    <property type="term" value="F:zinc ion binding"/>
    <property type="evidence" value="ECO:0007669"/>
    <property type="project" value="UniProtKB-KW"/>
</dbReference>